<dbReference type="Gene3D" id="3.50.50.60">
    <property type="entry name" value="FAD/NAD(P)-binding domain"/>
    <property type="match status" value="1"/>
</dbReference>
<evidence type="ECO:0000256" key="2">
    <source>
        <dbReference type="ARBA" id="ARBA00022630"/>
    </source>
</evidence>
<dbReference type="InterPro" id="IPR051871">
    <property type="entry name" value="GMC_Oxidoreductase-Related"/>
</dbReference>
<dbReference type="Proteomes" id="UP000585474">
    <property type="component" value="Unassembled WGS sequence"/>
</dbReference>
<comment type="cofactor">
    <cofactor evidence="1">
        <name>FAD</name>
        <dbReference type="ChEBI" id="CHEBI:57692"/>
    </cofactor>
</comment>
<keyword evidence="2" id="KW-0285">Flavoprotein</keyword>
<accession>A0A7J0G7X2</accession>
<keyword evidence="5" id="KW-1185">Reference proteome</keyword>
<sequence length="76" mass="7983">MHHRGGGTAGYQLATTPSQNATVLLLKRGVSPYGDPNINFLSAFGRALSDVSPSSPAQRLVSEDDVCDALNAGFYT</sequence>
<name>A0A7J0G7X2_9ERIC</name>
<evidence type="ECO:0000256" key="3">
    <source>
        <dbReference type="ARBA" id="ARBA00022827"/>
    </source>
</evidence>
<dbReference type="InterPro" id="IPR036188">
    <property type="entry name" value="FAD/NAD-bd_sf"/>
</dbReference>
<reference evidence="4 5" key="1">
    <citation type="submission" date="2019-07" db="EMBL/GenBank/DDBJ databases">
        <title>De Novo Assembly of kiwifruit Actinidia rufa.</title>
        <authorList>
            <person name="Sugita-Konishi S."/>
            <person name="Sato K."/>
            <person name="Mori E."/>
            <person name="Abe Y."/>
            <person name="Kisaki G."/>
            <person name="Hamano K."/>
            <person name="Suezawa K."/>
            <person name="Otani M."/>
            <person name="Fukuda T."/>
            <person name="Manabe T."/>
            <person name="Gomi K."/>
            <person name="Tabuchi M."/>
            <person name="Akimitsu K."/>
            <person name="Kataoka I."/>
        </authorList>
    </citation>
    <scope>NUCLEOTIDE SEQUENCE [LARGE SCALE GENOMIC DNA]</scope>
    <source>
        <strain evidence="5">cv. Fuchu</strain>
    </source>
</reference>
<dbReference type="EMBL" id="BJWL01000018">
    <property type="protein sequence ID" value="GFZ06905.1"/>
    <property type="molecule type" value="Genomic_DNA"/>
</dbReference>
<keyword evidence="3" id="KW-0274">FAD</keyword>
<evidence type="ECO:0000256" key="1">
    <source>
        <dbReference type="ARBA" id="ARBA00001974"/>
    </source>
</evidence>
<dbReference type="AlphaFoldDB" id="A0A7J0G7X2"/>
<proteinExistence type="predicted"/>
<comment type="caution">
    <text evidence="4">The sequence shown here is derived from an EMBL/GenBank/DDBJ whole genome shotgun (WGS) entry which is preliminary data.</text>
</comment>
<dbReference type="OrthoDB" id="269227at2759"/>
<evidence type="ECO:0000313" key="4">
    <source>
        <dbReference type="EMBL" id="GFZ06905.1"/>
    </source>
</evidence>
<gene>
    <name evidence="4" type="ORF">Acr_18g0010750</name>
</gene>
<evidence type="ECO:0000313" key="5">
    <source>
        <dbReference type="Proteomes" id="UP000585474"/>
    </source>
</evidence>
<dbReference type="PANTHER" id="PTHR45968:SF3">
    <property type="entry name" value="OS04G0573100 PROTEIN"/>
    <property type="match status" value="1"/>
</dbReference>
<dbReference type="PANTHER" id="PTHR45968">
    <property type="entry name" value="OSJNBA0019K04.7 PROTEIN"/>
    <property type="match status" value="1"/>
</dbReference>
<organism evidence="4 5">
    <name type="scientific">Actinidia rufa</name>
    <dbReference type="NCBI Taxonomy" id="165716"/>
    <lineage>
        <taxon>Eukaryota</taxon>
        <taxon>Viridiplantae</taxon>
        <taxon>Streptophyta</taxon>
        <taxon>Embryophyta</taxon>
        <taxon>Tracheophyta</taxon>
        <taxon>Spermatophyta</taxon>
        <taxon>Magnoliopsida</taxon>
        <taxon>eudicotyledons</taxon>
        <taxon>Gunneridae</taxon>
        <taxon>Pentapetalae</taxon>
        <taxon>asterids</taxon>
        <taxon>Ericales</taxon>
        <taxon>Actinidiaceae</taxon>
        <taxon>Actinidia</taxon>
    </lineage>
</organism>
<protein>
    <submittedName>
        <fullName evidence="4">Glucose-methanol-choline (GMC) oxidoreductase family protein</fullName>
    </submittedName>
</protein>